<evidence type="ECO:0000256" key="8">
    <source>
        <dbReference type="ARBA" id="ARBA00048988"/>
    </source>
</evidence>
<dbReference type="STRING" id="1841859.GCA_900157385_05475"/>
<evidence type="ECO:0000259" key="10">
    <source>
        <dbReference type="PROSITE" id="PS51198"/>
    </source>
</evidence>
<sequence length="623" mass="68382">MTSRTEAPDTDADREIRAILDFDRLTGFTVNAGAGSGKTTSLVKALAHITRTRGSALLAKTQQVACITYTEVAAQEIHADLGNDPLASVSTIHSFLWSLVQPFQKDIGAWVATSIDDRIGALVNKQQGYLSGTKAATKAKDAAELEKWERRKLAVDNVTRWQYGIGSDYGQGVLGHADILKMVPQMILTRGLFARLVARRFPFIFVDESQDTFTEVVEALKHVRSVADGKMCLGFFGDPMQQIYMQGVGSIAAEPGWRNVDKPENFRSSKRVLACINAIRAEGDTMQQVSGLGDAQLEGEAYFFVLPADDHRSQNLERVRAWLDYHSQSGNWTRSASQGGSKVLMIAHRMAARRLGFDALYAAFHDNGSASLDESFSDGTAWPLKPFRDVIVPLCAADHPSSPEVLGVLRQHSPVLRDVQGSPRLRADLATSRAAVTKLRALVSGQPNTSLGELLTFASEHQLIELDPRVDAFLHPDGQHRDVVLDNQTRSVLEAMVQCAFAELNGYEAYVKQESPYSTQHGTKGAEFDRVVVVLDDDEGNFNLYSYDKLLGLKPLSDTDLKNRAEGRDSAIERTRRLFYVCVSRAKQAVAVVLFATDAAKAAEIARQSALASHADVLTLEDL</sequence>
<organism evidence="11 12">
    <name type="scientific">Mycobacterium terramassiliense</name>
    <dbReference type="NCBI Taxonomy" id="1841859"/>
    <lineage>
        <taxon>Bacteria</taxon>
        <taxon>Bacillati</taxon>
        <taxon>Actinomycetota</taxon>
        <taxon>Actinomycetes</taxon>
        <taxon>Mycobacteriales</taxon>
        <taxon>Mycobacteriaceae</taxon>
        <taxon>Mycobacterium</taxon>
    </lineage>
</organism>
<dbReference type="Pfam" id="PF13245">
    <property type="entry name" value="AAA_19"/>
    <property type="match status" value="1"/>
</dbReference>
<feature type="binding site" evidence="9">
    <location>
        <begin position="32"/>
        <end position="39"/>
    </location>
    <ligand>
        <name>ATP</name>
        <dbReference type="ChEBI" id="CHEBI:30616"/>
    </ligand>
</feature>
<dbReference type="PANTHER" id="PTHR11070">
    <property type="entry name" value="UVRD / RECB / PCRA DNA HELICASE FAMILY MEMBER"/>
    <property type="match status" value="1"/>
</dbReference>
<dbReference type="PROSITE" id="PS51198">
    <property type="entry name" value="UVRD_HELICASE_ATP_BIND"/>
    <property type="match status" value="1"/>
</dbReference>
<keyword evidence="4 9" id="KW-0067">ATP-binding</keyword>
<gene>
    <name evidence="11" type="ORF">MTAB308_5473</name>
</gene>
<comment type="catalytic activity">
    <reaction evidence="8">
        <text>ATP + H2O = ADP + phosphate + H(+)</text>
        <dbReference type="Rhea" id="RHEA:13065"/>
        <dbReference type="ChEBI" id="CHEBI:15377"/>
        <dbReference type="ChEBI" id="CHEBI:15378"/>
        <dbReference type="ChEBI" id="CHEBI:30616"/>
        <dbReference type="ChEBI" id="CHEBI:43474"/>
        <dbReference type="ChEBI" id="CHEBI:456216"/>
        <dbReference type="EC" id="5.6.2.4"/>
    </reaction>
</comment>
<name>A0A2U3NK91_9MYCO</name>
<dbReference type="EMBL" id="FTRV01000017">
    <property type="protein sequence ID" value="SPM31948.1"/>
    <property type="molecule type" value="Genomic_DNA"/>
</dbReference>
<evidence type="ECO:0000256" key="6">
    <source>
        <dbReference type="ARBA" id="ARBA00034617"/>
    </source>
</evidence>
<keyword evidence="5" id="KW-0413">Isomerase</keyword>
<evidence type="ECO:0000313" key="12">
    <source>
        <dbReference type="Proteomes" id="UP000241595"/>
    </source>
</evidence>
<dbReference type="EC" id="5.6.2.4" evidence="7"/>
<dbReference type="GO" id="GO:0005829">
    <property type="term" value="C:cytosol"/>
    <property type="evidence" value="ECO:0007669"/>
    <property type="project" value="TreeGrafter"/>
</dbReference>
<evidence type="ECO:0000256" key="4">
    <source>
        <dbReference type="ARBA" id="ARBA00022840"/>
    </source>
</evidence>
<dbReference type="RefSeq" id="WP_077103929.1">
    <property type="nucleotide sequence ID" value="NZ_LT717701.1"/>
</dbReference>
<protein>
    <recommendedName>
        <fullName evidence="7">DNA 3'-5' helicase</fullName>
        <ecNumber evidence="7">5.6.2.4</ecNumber>
    </recommendedName>
</protein>
<comment type="catalytic activity">
    <reaction evidence="6">
        <text>Couples ATP hydrolysis with the unwinding of duplex DNA by translocating in the 3'-5' direction.</text>
        <dbReference type="EC" id="5.6.2.4"/>
    </reaction>
</comment>
<dbReference type="GO" id="GO:0003677">
    <property type="term" value="F:DNA binding"/>
    <property type="evidence" value="ECO:0007669"/>
    <property type="project" value="InterPro"/>
</dbReference>
<dbReference type="Pfam" id="PF13361">
    <property type="entry name" value="UvrD_C"/>
    <property type="match status" value="1"/>
</dbReference>
<evidence type="ECO:0000256" key="3">
    <source>
        <dbReference type="ARBA" id="ARBA00022806"/>
    </source>
</evidence>
<keyword evidence="12" id="KW-1185">Reference proteome</keyword>
<dbReference type="GO" id="GO:0000725">
    <property type="term" value="P:recombinational repair"/>
    <property type="evidence" value="ECO:0007669"/>
    <property type="project" value="TreeGrafter"/>
</dbReference>
<dbReference type="OrthoDB" id="9810135at2"/>
<dbReference type="PANTHER" id="PTHR11070:SF3">
    <property type="entry name" value="DNA 3'-5' HELICASE"/>
    <property type="match status" value="1"/>
</dbReference>
<keyword evidence="2 9" id="KW-0378">Hydrolase</keyword>
<dbReference type="InterPro" id="IPR000212">
    <property type="entry name" value="DNA_helicase_UvrD/REP"/>
</dbReference>
<dbReference type="GO" id="GO:0043138">
    <property type="term" value="F:3'-5' DNA helicase activity"/>
    <property type="evidence" value="ECO:0007669"/>
    <property type="project" value="UniProtKB-EC"/>
</dbReference>
<dbReference type="Proteomes" id="UP000241595">
    <property type="component" value="Unassembled WGS sequence"/>
</dbReference>
<keyword evidence="1 9" id="KW-0547">Nucleotide-binding</keyword>
<dbReference type="AlphaFoldDB" id="A0A2U3NK91"/>
<feature type="domain" description="UvrD-like helicase ATP-binding" evidence="10">
    <location>
        <begin position="11"/>
        <end position="282"/>
    </location>
</feature>
<dbReference type="GO" id="GO:0016887">
    <property type="term" value="F:ATP hydrolysis activity"/>
    <property type="evidence" value="ECO:0007669"/>
    <property type="project" value="RHEA"/>
</dbReference>
<dbReference type="Gene3D" id="3.40.50.300">
    <property type="entry name" value="P-loop containing nucleotide triphosphate hydrolases"/>
    <property type="match status" value="2"/>
</dbReference>
<evidence type="ECO:0000256" key="5">
    <source>
        <dbReference type="ARBA" id="ARBA00023235"/>
    </source>
</evidence>
<dbReference type="GO" id="GO:0005524">
    <property type="term" value="F:ATP binding"/>
    <property type="evidence" value="ECO:0007669"/>
    <property type="project" value="UniProtKB-UniRule"/>
</dbReference>
<evidence type="ECO:0000313" key="11">
    <source>
        <dbReference type="EMBL" id="SPM31948.1"/>
    </source>
</evidence>
<dbReference type="InterPro" id="IPR014016">
    <property type="entry name" value="UvrD-like_ATP-bd"/>
</dbReference>
<evidence type="ECO:0000256" key="7">
    <source>
        <dbReference type="ARBA" id="ARBA00034808"/>
    </source>
</evidence>
<evidence type="ECO:0000256" key="2">
    <source>
        <dbReference type="ARBA" id="ARBA00022801"/>
    </source>
</evidence>
<dbReference type="InterPro" id="IPR014017">
    <property type="entry name" value="DNA_helicase_UvrD-like_C"/>
</dbReference>
<evidence type="ECO:0000256" key="1">
    <source>
        <dbReference type="ARBA" id="ARBA00022741"/>
    </source>
</evidence>
<reference evidence="11 12" key="1">
    <citation type="submission" date="2017-01" db="EMBL/GenBank/DDBJ databases">
        <authorList>
            <consortium name="Urmite Genomes"/>
        </authorList>
    </citation>
    <scope>NUCLEOTIDE SEQUENCE [LARGE SCALE GENOMIC DNA]</scope>
    <source>
        <strain evidence="11 12">AB308</strain>
    </source>
</reference>
<accession>A0A2U3NK91</accession>
<evidence type="ECO:0000256" key="9">
    <source>
        <dbReference type="PROSITE-ProRule" id="PRU00560"/>
    </source>
</evidence>
<dbReference type="SUPFAM" id="SSF52540">
    <property type="entry name" value="P-loop containing nucleoside triphosphate hydrolases"/>
    <property type="match status" value="1"/>
</dbReference>
<keyword evidence="3 9" id="KW-0347">Helicase</keyword>
<dbReference type="InterPro" id="IPR027417">
    <property type="entry name" value="P-loop_NTPase"/>
</dbReference>
<proteinExistence type="predicted"/>